<reference evidence="8 9" key="1">
    <citation type="journal article" date="2013" name="PLoS ONE">
        <title>Poles Apart: Arctic and Antarctic Octadecabacter strains Share High Genome Plasticity and a New Type of Xanthorhodopsin.</title>
        <authorList>
            <person name="Vollmers J."/>
            <person name="Voget S."/>
            <person name="Dietrich S."/>
            <person name="Gollnow K."/>
            <person name="Smits M."/>
            <person name="Meyer K."/>
            <person name="Brinkhoff T."/>
            <person name="Simon M."/>
            <person name="Daniel R."/>
        </authorList>
    </citation>
    <scope>NUCLEOTIDE SEQUENCE [LARGE SCALE GENOMIC DNA]</scope>
    <source>
        <strain evidence="8 9">307</strain>
    </source>
</reference>
<dbReference type="PROSITE" id="PS50109">
    <property type="entry name" value="HIS_KIN"/>
    <property type="match status" value="1"/>
</dbReference>
<evidence type="ECO:0000259" key="7">
    <source>
        <dbReference type="PROSITE" id="PS50109"/>
    </source>
</evidence>
<dbReference type="InterPro" id="IPR005467">
    <property type="entry name" value="His_kinase_dom"/>
</dbReference>
<keyword evidence="5" id="KW-0902">Two-component regulatory system</keyword>
<evidence type="ECO:0000256" key="3">
    <source>
        <dbReference type="ARBA" id="ARBA00022679"/>
    </source>
</evidence>
<comment type="catalytic activity">
    <reaction evidence="1">
        <text>ATP + protein L-histidine = ADP + protein N-phospho-L-histidine.</text>
        <dbReference type="EC" id="2.7.13.3"/>
    </reaction>
</comment>
<evidence type="ECO:0000256" key="2">
    <source>
        <dbReference type="ARBA" id="ARBA00012438"/>
    </source>
</evidence>
<dbReference type="KEGG" id="oat:OAN307_c36510"/>
<organism evidence="8 9">
    <name type="scientific">Octadecabacter antarcticus 307</name>
    <dbReference type="NCBI Taxonomy" id="391626"/>
    <lineage>
        <taxon>Bacteria</taxon>
        <taxon>Pseudomonadati</taxon>
        <taxon>Pseudomonadota</taxon>
        <taxon>Alphaproteobacteria</taxon>
        <taxon>Rhodobacterales</taxon>
        <taxon>Roseobacteraceae</taxon>
        <taxon>Octadecabacter</taxon>
    </lineage>
</organism>
<dbReference type="InterPro" id="IPR003594">
    <property type="entry name" value="HATPase_dom"/>
</dbReference>
<feature type="domain" description="Histidine kinase" evidence="7">
    <location>
        <begin position="1"/>
        <end position="77"/>
    </location>
</feature>
<dbReference type="PANTHER" id="PTHR43711:SF1">
    <property type="entry name" value="HISTIDINE KINASE 1"/>
    <property type="match status" value="1"/>
</dbReference>
<evidence type="ECO:0000313" key="9">
    <source>
        <dbReference type="Proteomes" id="UP000005307"/>
    </source>
</evidence>
<dbReference type="InterPro" id="IPR050736">
    <property type="entry name" value="Sensor_HK_Regulatory"/>
</dbReference>
<protein>
    <recommendedName>
        <fullName evidence="2">histidine kinase</fullName>
        <ecNumber evidence="2">2.7.13.3</ecNumber>
    </recommendedName>
</protein>
<dbReference type="Gene3D" id="3.30.565.10">
    <property type="entry name" value="Histidine kinase-like ATPase, C-terminal domain"/>
    <property type="match status" value="1"/>
</dbReference>
<dbReference type="PANTHER" id="PTHR43711">
    <property type="entry name" value="TWO-COMPONENT HISTIDINE KINASE"/>
    <property type="match status" value="1"/>
</dbReference>
<dbReference type="eggNOG" id="COG5002">
    <property type="taxonomic scope" value="Bacteria"/>
</dbReference>
<dbReference type="SUPFAM" id="SSF55874">
    <property type="entry name" value="ATPase domain of HSP90 chaperone/DNA topoisomerase II/histidine kinase"/>
    <property type="match status" value="1"/>
</dbReference>
<dbReference type="STRING" id="391626.OAN307_c36510"/>
<feature type="region of interest" description="Disordered" evidence="6">
    <location>
        <begin position="1"/>
        <end position="20"/>
    </location>
</feature>
<evidence type="ECO:0000256" key="4">
    <source>
        <dbReference type="ARBA" id="ARBA00022777"/>
    </source>
</evidence>
<dbReference type="Pfam" id="PF02518">
    <property type="entry name" value="HATPase_c"/>
    <property type="match status" value="1"/>
</dbReference>
<accession>M9RAA1</accession>
<proteinExistence type="predicted"/>
<evidence type="ECO:0000256" key="6">
    <source>
        <dbReference type="SAM" id="MobiDB-lite"/>
    </source>
</evidence>
<dbReference type="GO" id="GO:0000160">
    <property type="term" value="P:phosphorelay signal transduction system"/>
    <property type="evidence" value="ECO:0007669"/>
    <property type="project" value="UniProtKB-KW"/>
</dbReference>
<evidence type="ECO:0000313" key="8">
    <source>
        <dbReference type="EMBL" id="AGI69117.1"/>
    </source>
</evidence>
<keyword evidence="4" id="KW-0418">Kinase</keyword>
<keyword evidence="3" id="KW-0808">Transferase</keyword>
<name>M9RAA1_9RHOB</name>
<gene>
    <name evidence="8" type="ORF">OAN307_c36510</name>
</gene>
<keyword evidence="9" id="KW-1185">Reference proteome</keyword>
<dbReference type="EMBL" id="CP003740">
    <property type="protein sequence ID" value="AGI69117.1"/>
    <property type="molecule type" value="Genomic_DNA"/>
</dbReference>
<evidence type="ECO:0000256" key="1">
    <source>
        <dbReference type="ARBA" id="ARBA00000085"/>
    </source>
</evidence>
<dbReference type="AlphaFoldDB" id="M9RAA1"/>
<dbReference type="EC" id="2.7.13.3" evidence="2"/>
<dbReference type="HOGENOM" id="CLU_2424043_0_0_5"/>
<dbReference type="Proteomes" id="UP000005307">
    <property type="component" value="Chromosome"/>
</dbReference>
<dbReference type="InterPro" id="IPR036890">
    <property type="entry name" value="HATPase_C_sf"/>
</dbReference>
<evidence type="ECO:0000256" key="5">
    <source>
        <dbReference type="ARBA" id="ARBA00023012"/>
    </source>
</evidence>
<sequence length="91" mass="9423">MKQNSIIDSGEGIPASDKQASFGRFPQFNIENRAATGGTGLGLSIVKAIEKNQGGKISFESQEGLGVTFHVDLPIVVDGAVETASKSGSDL</sequence>
<dbReference type="GO" id="GO:0004673">
    <property type="term" value="F:protein histidine kinase activity"/>
    <property type="evidence" value="ECO:0007669"/>
    <property type="project" value="UniProtKB-EC"/>
</dbReference>